<proteinExistence type="inferred from homology"/>
<evidence type="ECO:0000256" key="1">
    <source>
        <dbReference type="ARBA" id="ARBA00004889"/>
    </source>
</evidence>
<name>A0A841RJL5_9BACI</name>
<dbReference type="GO" id="GO:0044205">
    <property type="term" value="P:'de novo' UMP biosynthetic process"/>
    <property type="evidence" value="ECO:0007669"/>
    <property type="project" value="UniProtKB-UniRule"/>
</dbReference>
<keyword evidence="9" id="KW-1185">Reference proteome</keyword>
<comment type="pathway">
    <text evidence="1 6">Pyrimidine metabolism; UMP biosynthesis via de novo pathway; UMP from orotate: step 1/2.</text>
</comment>
<feature type="binding site" description="in other chain" evidence="6">
    <location>
        <begin position="122"/>
        <end position="130"/>
    </location>
    <ligand>
        <name>5-phospho-alpha-D-ribose 1-diphosphate</name>
        <dbReference type="ChEBI" id="CHEBI:58017"/>
        <note>ligand shared between dimeric partners</note>
    </ligand>
</feature>
<feature type="binding site" evidence="6">
    <location>
        <position position="100"/>
    </location>
    <ligand>
        <name>5-phospho-alpha-D-ribose 1-diphosphate</name>
        <dbReference type="ChEBI" id="CHEBI:58017"/>
        <note>ligand shared between dimeric partners</note>
    </ligand>
</feature>
<keyword evidence="6" id="KW-0460">Magnesium</keyword>
<dbReference type="InterPro" id="IPR029057">
    <property type="entry name" value="PRTase-like"/>
</dbReference>
<protein>
    <recommendedName>
        <fullName evidence="2 6">Orotate phosphoribosyltransferase</fullName>
        <shortName evidence="6">OPRT</shortName>
        <shortName evidence="6">OPRTase</shortName>
        <ecNumber evidence="2 6">2.4.2.10</ecNumber>
    </recommendedName>
</protein>
<dbReference type="InterPro" id="IPR000836">
    <property type="entry name" value="PRTase_dom"/>
</dbReference>
<dbReference type="Gene3D" id="3.40.50.2020">
    <property type="match status" value="1"/>
</dbReference>
<dbReference type="AlphaFoldDB" id="A0A841RJL5"/>
<dbReference type="UniPathway" id="UPA00070">
    <property type="reaction ID" value="UER00119"/>
</dbReference>
<reference evidence="8 9" key="1">
    <citation type="submission" date="2020-08" db="EMBL/GenBank/DDBJ databases">
        <title>Genomic Encyclopedia of Type Strains, Phase IV (KMG-IV): sequencing the most valuable type-strain genomes for metagenomic binning, comparative biology and taxonomic classification.</title>
        <authorList>
            <person name="Goeker M."/>
        </authorList>
    </citation>
    <scope>NUCLEOTIDE SEQUENCE [LARGE SCALE GENOMIC DNA]</scope>
    <source>
        <strain evidence="8 9">DSM 11805</strain>
    </source>
</reference>
<feature type="binding site" evidence="6">
    <location>
        <position position="96"/>
    </location>
    <ligand>
        <name>5-phospho-alpha-D-ribose 1-diphosphate</name>
        <dbReference type="ChEBI" id="CHEBI:58017"/>
        <note>ligand shared between dimeric partners</note>
    </ligand>
</feature>
<dbReference type="InterPro" id="IPR004467">
    <property type="entry name" value="Or_phspho_trans_dom"/>
</dbReference>
<dbReference type="EC" id="2.4.2.10" evidence="2 6"/>
<dbReference type="SUPFAM" id="SSF53271">
    <property type="entry name" value="PRTase-like"/>
    <property type="match status" value="1"/>
</dbReference>
<dbReference type="InterPro" id="IPR023031">
    <property type="entry name" value="OPRT"/>
</dbReference>
<comment type="subunit">
    <text evidence="6">Homodimer.</text>
</comment>
<dbReference type="GO" id="GO:0000287">
    <property type="term" value="F:magnesium ion binding"/>
    <property type="evidence" value="ECO:0007669"/>
    <property type="project" value="UniProtKB-UniRule"/>
</dbReference>
<dbReference type="PANTHER" id="PTHR19278">
    <property type="entry name" value="OROTATE PHOSPHORIBOSYLTRANSFERASE"/>
    <property type="match status" value="1"/>
</dbReference>
<evidence type="ECO:0000313" key="9">
    <source>
        <dbReference type="Proteomes" id="UP000572212"/>
    </source>
</evidence>
<dbReference type="Pfam" id="PF00156">
    <property type="entry name" value="Pribosyltran"/>
    <property type="match status" value="1"/>
</dbReference>
<dbReference type="GO" id="GO:0004588">
    <property type="term" value="F:orotate phosphoribosyltransferase activity"/>
    <property type="evidence" value="ECO:0007669"/>
    <property type="project" value="UniProtKB-UniRule"/>
</dbReference>
<comment type="caution">
    <text evidence="6">Lacks conserved residue(s) required for the propagation of feature annotation.</text>
</comment>
<comment type="catalytic activity">
    <reaction evidence="6">
        <text>orotidine 5'-phosphate + diphosphate = orotate + 5-phospho-alpha-D-ribose 1-diphosphate</text>
        <dbReference type="Rhea" id="RHEA:10380"/>
        <dbReference type="ChEBI" id="CHEBI:30839"/>
        <dbReference type="ChEBI" id="CHEBI:33019"/>
        <dbReference type="ChEBI" id="CHEBI:57538"/>
        <dbReference type="ChEBI" id="CHEBI:58017"/>
        <dbReference type="EC" id="2.4.2.10"/>
    </reaction>
</comment>
<comment type="caution">
    <text evidence="8">The sequence shown here is derived from an EMBL/GenBank/DDBJ whole genome shotgun (WGS) entry which is preliminary data.</text>
</comment>
<evidence type="ECO:0000256" key="4">
    <source>
        <dbReference type="ARBA" id="ARBA00022679"/>
    </source>
</evidence>
<feature type="binding site" evidence="6">
    <location>
        <position position="102"/>
    </location>
    <ligand>
        <name>5-phospho-alpha-D-ribose 1-diphosphate</name>
        <dbReference type="ChEBI" id="CHEBI:58017"/>
        <note>ligand shared between dimeric partners</note>
    </ligand>
</feature>
<dbReference type="RefSeq" id="WP_184243552.1">
    <property type="nucleotide sequence ID" value="NZ_BAAACU010000022.1"/>
</dbReference>
<dbReference type="HAMAP" id="MF_01208">
    <property type="entry name" value="PyrE"/>
    <property type="match status" value="1"/>
</dbReference>
<comment type="similarity">
    <text evidence="6">Belongs to the purine/pyrimidine phosphoribosyltransferase family. PyrE subfamily.</text>
</comment>
<organism evidence="8 9">
    <name type="scientific">Gracilibacillus halotolerans</name>
    <dbReference type="NCBI Taxonomy" id="74386"/>
    <lineage>
        <taxon>Bacteria</taxon>
        <taxon>Bacillati</taxon>
        <taxon>Bacillota</taxon>
        <taxon>Bacilli</taxon>
        <taxon>Bacillales</taxon>
        <taxon>Bacillaceae</taxon>
        <taxon>Gracilibacillus</taxon>
    </lineage>
</organism>
<evidence type="ECO:0000259" key="7">
    <source>
        <dbReference type="Pfam" id="PF00156"/>
    </source>
</evidence>
<dbReference type="GO" id="GO:0019856">
    <property type="term" value="P:pyrimidine nucleobase biosynthetic process"/>
    <property type="evidence" value="ECO:0007669"/>
    <property type="project" value="TreeGrafter"/>
</dbReference>
<feature type="domain" description="Phosphoribosyltransferase" evidence="7">
    <location>
        <begin position="47"/>
        <end position="160"/>
    </location>
</feature>
<gene>
    <name evidence="6" type="primary">pyrE</name>
    <name evidence="8" type="ORF">GGQ92_000152</name>
</gene>
<feature type="binding site" evidence="6">
    <location>
        <position position="126"/>
    </location>
    <ligand>
        <name>orotate</name>
        <dbReference type="ChEBI" id="CHEBI:30839"/>
    </ligand>
</feature>
<evidence type="ECO:0000256" key="6">
    <source>
        <dbReference type="HAMAP-Rule" id="MF_01208"/>
    </source>
</evidence>
<evidence type="ECO:0000256" key="5">
    <source>
        <dbReference type="ARBA" id="ARBA00022975"/>
    </source>
</evidence>
<accession>A0A841RJL5</accession>
<evidence type="ECO:0000256" key="3">
    <source>
        <dbReference type="ARBA" id="ARBA00022676"/>
    </source>
</evidence>
<dbReference type="NCBIfam" id="TIGR00336">
    <property type="entry name" value="pyrE"/>
    <property type="match status" value="1"/>
</dbReference>
<dbReference type="PANTHER" id="PTHR19278:SF9">
    <property type="entry name" value="URIDINE 5'-MONOPHOSPHATE SYNTHASE"/>
    <property type="match status" value="1"/>
</dbReference>
<dbReference type="CDD" id="cd06223">
    <property type="entry name" value="PRTases_typeI"/>
    <property type="match status" value="1"/>
</dbReference>
<comment type="cofactor">
    <cofactor evidence="6">
        <name>Mg(2+)</name>
        <dbReference type="ChEBI" id="CHEBI:18420"/>
    </cofactor>
</comment>
<dbReference type="EMBL" id="JACHON010000001">
    <property type="protein sequence ID" value="MBB6511385.1"/>
    <property type="molecule type" value="Genomic_DNA"/>
</dbReference>
<keyword evidence="4 6" id="KW-0808">Transferase</keyword>
<keyword evidence="5 6" id="KW-0665">Pyrimidine biosynthesis</keyword>
<comment type="function">
    <text evidence="6">Catalyzes the transfer of a ribosyl phosphate group from 5-phosphoribose 1-diphosphate to orotate, leading to the formation of orotidine monophosphate (OMP).</text>
</comment>
<evidence type="ECO:0000256" key="2">
    <source>
        <dbReference type="ARBA" id="ARBA00011971"/>
    </source>
</evidence>
<keyword evidence="3 6" id="KW-0328">Glycosyltransferase</keyword>
<dbReference type="Proteomes" id="UP000572212">
    <property type="component" value="Unassembled WGS sequence"/>
</dbReference>
<sequence>MPNGKEIANALYEINAIQIKPDRSFTWTSGIQSPIYCDNRLTMSYPKVRKKIAKEFARMVEELPEKPDCIAGCATAGIPHAAWLSDYLDLPMVYVRSKPKGHGKKNQIEGLINEGDKVIVIEDLISTGGSSLESARALQESGAQVLSVFAIFSYGLKKASRMFEDAQIPFQTISNFDILAETLFEKEQISEREKDSLLEWRDELGGN</sequence>
<evidence type="ECO:0000313" key="8">
    <source>
        <dbReference type="EMBL" id="MBB6511385.1"/>
    </source>
</evidence>